<feature type="domain" description="Immunoglobulin" evidence="2">
    <location>
        <begin position="168"/>
        <end position="267"/>
    </location>
</feature>
<dbReference type="InterPro" id="IPR013783">
    <property type="entry name" value="Ig-like_fold"/>
</dbReference>
<accession>A0A8C2H5W2</accession>
<keyword evidence="1" id="KW-0812">Transmembrane</keyword>
<dbReference type="PANTHER" id="PTHR21063:SF4">
    <property type="entry name" value="CD48 ANTIGEN-RELATED"/>
    <property type="match status" value="1"/>
</dbReference>
<protein>
    <recommendedName>
        <fullName evidence="2">Immunoglobulin domain-containing protein</fullName>
    </recommendedName>
</protein>
<dbReference type="Proteomes" id="UP000694701">
    <property type="component" value="Unplaced"/>
</dbReference>
<feature type="transmembrane region" description="Helical" evidence="1">
    <location>
        <begin position="12"/>
        <end position="30"/>
    </location>
</feature>
<proteinExistence type="predicted"/>
<dbReference type="SUPFAM" id="SSF48726">
    <property type="entry name" value="Immunoglobulin"/>
    <property type="match status" value="3"/>
</dbReference>
<dbReference type="SMART" id="SM00409">
    <property type="entry name" value="IG"/>
    <property type="match status" value="2"/>
</dbReference>
<dbReference type="AlphaFoldDB" id="A0A8C2H5W2"/>
<evidence type="ECO:0000313" key="4">
    <source>
        <dbReference type="Proteomes" id="UP000694701"/>
    </source>
</evidence>
<organism evidence="3 4">
    <name type="scientific">Cyprinus carpio</name>
    <name type="common">Common carp</name>
    <dbReference type="NCBI Taxonomy" id="7962"/>
    <lineage>
        <taxon>Eukaryota</taxon>
        <taxon>Metazoa</taxon>
        <taxon>Chordata</taxon>
        <taxon>Craniata</taxon>
        <taxon>Vertebrata</taxon>
        <taxon>Euteleostomi</taxon>
        <taxon>Actinopterygii</taxon>
        <taxon>Neopterygii</taxon>
        <taxon>Teleostei</taxon>
        <taxon>Ostariophysi</taxon>
        <taxon>Cypriniformes</taxon>
        <taxon>Cyprinidae</taxon>
        <taxon>Cyprininae</taxon>
        <taxon>Cyprinus</taxon>
    </lineage>
</organism>
<name>A0A8C2H5W2_CYPCA</name>
<dbReference type="Pfam" id="PF07686">
    <property type="entry name" value="V-set"/>
    <property type="match status" value="2"/>
</dbReference>
<dbReference type="PANTHER" id="PTHR21063">
    <property type="entry name" value="LFA-3"/>
    <property type="match status" value="1"/>
</dbReference>
<sequence>MICRKGHFHSIFLFYNFVWLILMLISSGYVDTVSVSVMEGDSVTLYTDVETIQQVEIRWYFNDIHIAAISGDPNKTCTDVQCFTLIYAETNKQEDIKWYFNYTQIAEIVGNHTKIYTDKQGEERFGNRLKVNQTGSLTITNITNTDSGLYKLQINSSSEKIFNVTVNGEKSVKKGQSVTLDPDILKNPNDTIKWYFNDILIAEITGDQSKICTDDQCDERFRDRLKLDHQTGSLTITNITITDSGLYELHIGSSRISIIKSFSVTVPSEYHLAISLCVGVAAVVLLLVAAVVIYYRKHQAGQHSEYDIQMVLTRLKM</sequence>
<keyword evidence="1" id="KW-1133">Transmembrane helix</keyword>
<evidence type="ECO:0000259" key="2">
    <source>
        <dbReference type="SMART" id="SM00409"/>
    </source>
</evidence>
<feature type="domain" description="Immunoglobulin" evidence="2">
    <location>
        <begin position="32"/>
        <end position="167"/>
    </location>
</feature>
<feature type="transmembrane region" description="Helical" evidence="1">
    <location>
        <begin position="270"/>
        <end position="295"/>
    </location>
</feature>
<dbReference type="InterPro" id="IPR003599">
    <property type="entry name" value="Ig_sub"/>
</dbReference>
<reference evidence="3" key="1">
    <citation type="submission" date="2025-08" db="UniProtKB">
        <authorList>
            <consortium name="Ensembl"/>
        </authorList>
    </citation>
    <scope>IDENTIFICATION</scope>
</reference>
<evidence type="ECO:0000256" key="1">
    <source>
        <dbReference type="SAM" id="Phobius"/>
    </source>
</evidence>
<dbReference type="InterPro" id="IPR036179">
    <property type="entry name" value="Ig-like_dom_sf"/>
</dbReference>
<dbReference type="Gene3D" id="2.60.40.10">
    <property type="entry name" value="Immunoglobulins"/>
    <property type="match status" value="3"/>
</dbReference>
<evidence type="ECO:0000313" key="3">
    <source>
        <dbReference type="Ensembl" id="ENSCCRP00020019324.1"/>
    </source>
</evidence>
<dbReference type="InterPro" id="IPR013106">
    <property type="entry name" value="Ig_V-set"/>
</dbReference>
<keyword evidence="1" id="KW-0472">Membrane</keyword>
<dbReference type="Ensembl" id="ENSCCRT00020021245.1">
    <property type="protein sequence ID" value="ENSCCRP00020019324.1"/>
    <property type="gene ID" value="ENSCCRG00020009149.1"/>
</dbReference>